<evidence type="ECO:0000256" key="1">
    <source>
        <dbReference type="SAM" id="Phobius"/>
    </source>
</evidence>
<feature type="transmembrane region" description="Helical" evidence="1">
    <location>
        <begin position="23"/>
        <end position="46"/>
    </location>
</feature>
<name>A0A1I7T159_9PELO</name>
<dbReference type="AlphaFoldDB" id="A0A1I7T159"/>
<protein>
    <submittedName>
        <fullName evidence="3">Uncharacterized protein</fullName>
    </submittedName>
</protein>
<reference evidence="3" key="1">
    <citation type="submission" date="2016-11" db="UniProtKB">
        <authorList>
            <consortium name="WormBaseParasite"/>
        </authorList>
    </citation>
    <scope>IDENTIFICATION</scope>
</reference>
<sequence>MKCDEEQKKYETVFQEDEFNLTLWLAVSCVILFAIVILLCVYVYWLRSSFVAVDERNLPEYETEASLFIAKQRSFPTSYQDPALLDISVDRWN</sequence>
<keyword evidence="1" id="KW-0472">Membrane</keyword>
<evidence type="ECO:0000313" key="2">
    <source>
        <dbReference type="Proteomes" id="UP000095282"/>
    </source>
</evidence>
<dbReference type="PROSITE" id="PS51257">
    <property type="entry name" value="PROKAR_LIPOPROTEIN"/>
    <property type="match status" value="1"/>
</dbReference>
<organism evidence="2 3">
    <name type="scientific">Caenorhabditis tropicalis</name>
    <dbReference type="NCBI Taxonomy" id="1561998"/>
    <lineage>
        <taxon>Eukaryota</taxon>
        <taxon>Metazoa</taxon>
        <taxon>Ecdysozoa</taxon>
        <taxon>Nematoda</taxon>
        <taxon>Chromadorea</taxon>
        <taxon>Rhabditida</taxon>
        <taxon>Rhabditina</taxon>
        <taxon>Rhabditomorpha</taxon>
        <taxon>Rhabditoidea</taxon>
        <taxon>Rhabditidae</taxon>
        <taxon>Peloderinae</taxon>
        <taxon>Caenorhabditis</taxon>
    </lineage>
</organism>
<proteinExistence type="predicted"/>
<evidence type="ECO:0000313" key="3">
    <source>
        <dbReference type="WBParaSite" id="Csp11.Scaffold458.g1414.t1"/>
    </source>
</evidence>
<accession>A0A1I7T159</accession>
<dbReference type="Proteomes" id="UP000095282">
    <property type="component" value="Unplaced"/>
</dbReference>
<keyword evidence="2" id="KW-1185">Reference proteome</keyword>
<keyword evidence="1" id="KW-1133">Transmembrane helix</keyword>
<dbReference type="WBParaSite" id="Csp11.Scaffold458.g1414.t1">
    <property type="protein sequence ID" value="Csp11.Scaffold458.g1414.t1"/>
    <property type="gene ID" value="Csp11.Scaffold458.g1414"/>
</dbReference>
<keyword evidence="1" id="KW-0812">Transmembrane</keyword>